<sequence length="346" mass="39439">MESTSFMIETSDLAGMIFSDTNEHDKTNRLFRLQAGEMMQVRSNIDEQDYLYLLKGEVKVSCSDRTVILTELEKTSPKAFTMPNDDGFVTVTAIEDSVIYHVDDKRLDDIVTWVGIAQTLEDEPEKLNILSKVLKTKSLTNLPVESVYELISRMKVIPFKSGDVVVNQGDQAEHYYIVHQGKAEVWALGLYDDEPQMVHVLLEGDSFGEDALVTGGTRNATIKMQTDGILLVGQQEDFKELIANPSIEEVDPDLAQMMMNKDDYQLLDVRYEEEYEDSHIEGCNLIPLHELRNRIAELDENKKYITYCRSGKRSAVAALILKQRKYNVVSMRGGLNKWPFDTKNLY</sequence>
<dbReference type="EMBL" id="UOFE01000030">
    <property type="protein sequence ID" value="VAW52713.1"/>
    <property type="molecule type" value="Genomic_DNA"/>
</dbReference>
<evidence type="ECO:0000313" key="3">
    <source>
        <dbReference type="EMBL" id="VAW52713.1"/>
    </source>
</evidence>
<dbReference type="InterPro" id="IPR036873">
    <property type="entry name" value="Rhodanese-like_dom_sf"/>
</dbReference>
<dbReference type="Gene3D" id="2.60.120.10">
    <property type="entry name" value="Jelly Rolls"/>
    <property type="match status" value="1"/>
</dbReference>
<evidence type="ECO:0000259" key="2">
    <source>
        <dbReference type="PROSITE" id="PS50206"/>
    </source>
</evidence>
<dbReference type="CDD" id="cd00038">
    <property type="entry name" value="CAP_ED"/>
    <property type="match status" value="1"/>
</dbReference>
<dbReference type="CDD" id="cd00158">
    <property type="entry name" value="RHOD"/>
    <property type="match status" value="1"/>
</dbReference>
<dbReference type="SMART" id="SM00100">
    <property type="entry name" value="cNMP"/>
    <property type="match status" value="1"/>
</dbReference>
<accession>A0A3B0WK79</accession>
<dbReference type="SMART" id="SM00450">
    <property type="entry name" value="RHOD"/>
    <property type="match status" value="1"/>
</dbReference>
<dbReference type="Pfam" id="PF00581">
    <property type="entry name" value="Rhodanese"/>
    <property type="match status" value="1"/>
</dbReference>
<gene>
    <name evidence="3" type="ORF">MNBD_GAMMA05-518</name>
</gene>
<organism evidence="3">
    <name type="scientific">hydrothermal vent metagenome</name>
    <dbReference type="NCBI Taxonomy" id="652676"/>
    <lineage>
        <taxon>unclassified sequences</taxon>
        <taxon>metagenomes</taxon>
        <taxon>ecological metagenomes</taxon>
    </lineage>
</organism>
<dbReference type="InterPro" id="IPR001763">
    <property type="entry name" value="Rhodanese-like_dom"/>
</dbReference>
<dbReference type="Pfam" id="PF00027">
    <property type="entry name" value="cNMP_binding"/>
    <property type="match status" value="1"/>
</dbReference>
<name>A0A3B0WK79_9ZZZZ</name>
<dbReference type="PROSITE" id="PS00888">
    <property type="entry name" value="CNMP_BINDING_1"/>
    <property type="match status" value="1"/>
</dbReference>
<feature type="domain" description="Rhodanese" evidence="2">
    <location>
        <begin position="260"/>
        <end position="344"/>
    </location>
</feature>
<proteinExistence type="predicted"/>
<dbReference type="InterPro" id="IPR014710">
    <property type="entry name" value="RmlC-like_jellyroll"/>
</dbReference>
<dbReference type="AlphaFoldDB" id="A0A3B0WK79"/>
<dbReference type="Gene3D" id="3.40.250.10">
    <property type="entry name" value="Rhodanese-like domain"/>
    <property type="match status" value="1"/>
</dbReference>
<dbReference type="SUPFAM" id="SSF51206">
    <property type="entry name" value="cAMP-binding domain-like"/>
    <property type="match status" value="1"/>
</dbReference>
<dbReference type="SUPFAM" id="SSF52821">
    <property type="entry name" value="Rhodanese/Cell cycle control phosphatase"/>
    <property type="match status" value="1"/>
</dbReference>
<dbReference type="PANTHER" id="PTHR43031:SF1">
    <property type="entry name" value="PYRIDINE NUCLEOTIDE-DISULPHIDE OXIDOREDUCTASE"/>
    <property type="match status" value="1"/>
</dbReference>
<dbReference type="InterPro" id="IPR000595">
    <property type="entry name" value="cNMP-bd_dom"/>
</dbReference>
<dbReference type="PROSITE" id="PS50206">
    <property type="entry name" value="RHODANESE_3"/>
    <property type="match status" value="1"/>
</dbReference>
<dbReference type="InterPro" id="IPR018490">
    <property type="entry name" value="cNMP-bd_dom_sf"/>
</dbReference>
<dbReference type="InterPro" id="IPR018488">
    <property type="entry name" value="cNMP-bd_CS"/>
</dbReference>
<protein>
    <submittedName>
        <fullName evidence="3">Uncharacterized protein</fullName>
    </submittedName>
</protein>
<dbReference type="InterPro" id="IPR050229">
    <property type="entry name" value="GlpE_sulfurtransferase"/>
</dbReference>
<dbReference type="PRINTS" id="PR00103">
    <property type="entry name" value="CAMPKINASE"/>
</dbReference>
<feature type="domain" description="Cyclic nucleotide-binding" evidence="1">
    <location>
        <begin position="138"/>
        <end position="242"/>
    </location>
</feature>
<reference evidence="3" key="1">
    <citation type="submission" date="2018-06" db="EMBL/GenBank/DDBJ databases">
        <authorList>
            <person name="Zhirakovskaya E."/>
        </authorList>
    </citation>
    <scope>NUCLEOTIDE SEQUENCE</scope>
</reference>
<evidence type="ECO:0000259" key="1">
    <source>
        <dbReference type="PROSITE" id="PS50042"/>
    </source>
</evidence>
<dbReference type="PROSITE" id="PS50042">
    <property type="entry name" value="CNMP_BINDING_3"/>
    <property type="match status" value="1"/>
</dbReference>
<dbReference type="PANTHER" id="PTHR43031">
    <property type="entry name" value="FAD-DEPENDENT OXIDOREDUCTASE"/>
    <property type="match status" value="1"/>
</dbReference>